<dbReference type="EMBL" id="JANBVO010000002">
    <property type="protein sequence ID" value="KAJ9156568.1"/>
    <property type="molecule type" value="Genomic_DNA"/>
</dbReference>
<protein>
    <recommendedName>
        <fullName evidence="1">Ketopantoate reductase N-terminal domain-containing protein</fullName>
    </recommendedName>
</protein>
<dbReference type="AlphaFoldDB" id="A0AA38RTN7"/>
<feature type="domain" description="Ketopantoate reductase N-terminal" evidence="1">
    <location>
        <begin position="8"/>
        <end position="54"/>
    </location>
</feature>
<comment type="caution">
    <text evidence="2">The sequence shown here is derived from an EMBL/GenBank/DDBJ whole genome shotgun (WGS) entry which is preliminary data.</text>
</comment>
<dbReference type="Proteomes" id="UP001174694">
    <property type="component" value="Unassembled WGS sequence"/>
</dbReference>
<sequence length="67" mass="7089">MAVPYQRILVIGSGGVGTIAGYNLEQSGGATVVMALRSNFEAASKDSFTIESCDRGYVTGWKLSEDL</sequence>
<evidence type="ECO:0000313" key="3">
    <source>
        <dbReference type="Proteomes" id="UP001174694"/>
    </source>
</evidence>
<evidence type="ECO:0000313" key="2">
    <source>
        <dbReference type="EMBL" id="KAJ9156568.1"/>
    </source>
</evidence>
<keyword evidence="3" id="KW-1185">Reference proteome</keyword>
<dbReference type="Pfam" id="PF02558">
    <property type="entry name" value="ApbA"/>
    <property type="match status" value="1"/>
</dbReference>
<name>A0AA38RTN7_9PEZI</name>
<gene>
    <name evidence="2" type="ORF">NKR23_g896</name>
</gene>
<dbReference type="InterPro" id="IPR013332">
    <property type="entry name" value="KPR_N"/>
</dbReference>
<proteinExistence type="predicted"/>
<evidence type="ECO:0000259" key="1">
    <source>
        <dbReference type="Pfam" id="PF02558"/>
    </source>
</evidence>
<accession>A0AA38RTN7</accession>
<dbReference type="Gene3D" id="3.40.50.720">
    <property type="entry name" value="NAD(P)-binding Rossmann-like Domain"/>
    <property type="match status" value="1"/>
</dbReference>
<reference evidence="2" key="1">
    <citation type="submission" date="2022-07" db="EMBL/GenBank/DDBJ databases">
        <title>Fungi with potential for degradation of polypropylene.</title>
        <authorList>
            <person name="Gostincar C."/>
        </authorList>
    </citation>
    <scope>NUCLEOTIDE SEQUENCE</scope>
    <source>
        <strain evidence="2">EXF-13308</strain>
    </source>
</reference>
<organism evidence="2 3">
    <name type="scientific">Pleurostoma richardsiae</name>
    <dbReference type="NCBI Taxonomy" id="41990"/>
    <lineage>
        <taxon>Eukaryota</taxon>
        <taxon>Fungi</taxon>
        <taxon>Dikarya</taxon>
        <taxon>Ascomycota</taxon>
        <taxon>Pezizomycotina</taxon>
        <taxon>Sordariomycetes</taxon>
        <taxon>Sordariomycetidae</taxon>
        <taxon>Calosphaeriales</taxon>
        <taxon>Pleurostomataceae</taxon>
        <taxon>Pleurostoma</taxon>
    </lineage>
</organism>